<dbReference type="AlphaFoldDB" id="F2UCR3"/>
<evidence type="ECO:0000256" key="1">
    <source>
        <dbReference type="SAM" id="MobiDB-lite"/>
    </source>
</evidence>
<dbReference type="InParanoid" id="F2UCR3"/>
<sequence length="112" mass="12834">MRATNVYQRHHVLSHAQYHLTMCIRWSKAEGGVIRCFRGQVPRIGSLVDASVKRCGCYDPMFAAQHTDKLKVVDGCDPKASECKTSIKDAKENHLKNQPHLKQRAHMHHHNH</sequence>
<gene>
    <name evidence="2" type="ORF">PTSG_06381</name>
</gene>
<keyword evidence="3" id="KW-1185">Reference proteome</keyword>
<dbReference type="GeneID" id="16073845"/>
<accession>F2UCR3</accession>
<name>F2UCR3_SALR5</name>
<feature type="compositionally biased region" description="Basic residues" evidence="1">
    <location>
        <begin position="97"/>
        <end position="112"/>
    </location>
</feature>
<protein>
    <submittedName>
        <fullName evidence="2">Uncharacterized protein</fullName>
    </submittedName>
</protein>
<organism evidence="3">
    <name type="scientific">Salpingoeca rosetta (strain ATCC 50818 / BSB-021)</name>
    <dbReference type="NCBI Taxonomy" id="946362"/>
    <lineage>
        <taxon>Eukaryota</taxon>
        <taxon>Choanoflagellata</taxon>
        <taxon>Craspedida</taxon>
        <taxon>Salpingoecidae</taxon>
        <taxon>Salpingoeca</taxon>
    </lineage>
</organism>
<reference evidence="2" key="1">
    <citation type="submission" date="2009-08" db="EMBL/GenBank/DDBJ databases">
        <title>Annotation of Salpingoeca rosetta.</title>
        <authorList>
            <consortium name="The Broad Institute Genome Sequencing Platform"/>
            <person name="Russ C."/>
            <person name="Cuomo C."/>
            <person name="Burger G."/>
            <person name="Gray M.W."/>
            <person name="Holland P.W.H."/>
            <person name="King N."/>
            <person name="Lang F.B.F."/>
            <person name="Roger A.J."/>
            <person name="Ruiz-Trillo I."/>
            <person name="Young S.K."/>
            <person name="Zeng Q."/>
            <person name="Gargeya S."/>
            <person name="Alvarado L."/>
            <person name="Berlin A."/>
            <person name="Chapman S.B."/>
            <person name="Chen Z."/>
            <person name="Freedman E."/>
            <person name="Gellesch M."/>
            <person name="Goldberg J."/>
            <person name="Griggs A."/>
            <person name="Gujja S."/>
            <person name="Heilman E."/>
            <person name="Heiman D."/>
            <person name="Howarth C."/>
            <person name="Mehta T."/>
            <person name="Neiman D."/>
            <person name="Pearson M."/>
            <person name="Roberts A."/>
            <person name="Saif S."/>
            <person name="Shea T."/>
            <person name="Shenoy N."/>
            <person name="Sisk P."/>
            <person name="Stolte C."/>
            <person name="Sykes S."/>
            <person name="White J."/>
            <person name="Yandava C."/>
            <person name="Haas B."/>
            <person name="Nusbaum C."/>
            <person name="Birren B."/>
        </authorList>
    </citation>
    <scope>NUCLEOTIDE SEQUENCE [LARGE SCALE GENOMIC DNA]</scope>
    <source>
        <strain evidence="2">ATCC 50818</strain>
    </source>
</reference>
<dbReference type="EMBL" id="GL832968">
    <property type="protein sequence ID" value="EGD74370.1"/>
    <property type="molecule type" value="Genomic_DNA"/>
</dbReference>
<dbReference type="KEGG" id="sre:PTSG_06381"/>
<feature type="region of interest" description="Disordered" evidence="1">
    <location>
        <begin position="89"/>
        <end position="112"/>
    </location>
</feature>
<evidence type="ECO:0000313" key="3">
    <source>
        <dbReference type="Proteomes" id="UP000007799"/>
    </source>
</evidence>
<evidence type="ECO:0000313" key="2">
    <source>
        <dbReference type="EMBL" id="EGD74370.1"/>
    </source>
</evidence>
<dbReference type="Proteomes" id="UP000007799">
    <property type="component" value="Unassembled WGS sequence"/>
</dbReference>
<proteinExistence type="predicted"/>
<dbReference type="RefSeq" id="XP_004993270.1">
    <property type="nucleotide sequence ID" value="XM_004993213.1"/>
</dbReference>